<dbReference type="AlphaFoldDB" id="A0A841HE51"/>
<organism evidence="2 3">
    <name type="scientific">Halobacterium salinarum</name>
    <name type="common">Halobacterium halobium</name>
    <dbReference type="NCBI Taxonomy" id="2242"/>
    <lineage>
        <taxon>Archaea</taxon>
        <taxon>Methanobacteriati</taxon>
        <taxon>Methanobacteriota</taxon>
        <taxon>Stenosarchaea group</taxon>
        <taxon>Halobacteria</taxon>
        <taxon>Halobacteriales</taxon>
        <taxon>Halobacteriaceae</taxon>
        <taxon>Halobacterium</taxon>
    </lineage>
</organism>
<reference evidence="2" key="1">
    <citation type="submission" date="2020-08" db="EMBL/GenBank/DDBJ databases">
        <title>Genomic Encyclopedia of Type Strains, Phase IV (KMG-IV): sequencing the most valuable type-strain genomes for metagenomic binning, comparative biology and taxonomic classification.</title>
        <authorList>
            <person name="Goeker M."/>
        </authorList>
    </citation>
    <scope>NUCLEOTIDE SEQUENCE</scope>
    <source>
        <strain evidence="2">DSM 669</strain>
    </source>
</reference>
<feature type="transmembrane region" description="Helical" evidence="1">
    <location>
        <begin position="147"/>
        <end position="172"/>
    </location>
</feature>
<comment type="caution">
    <text evidence="2">The sequence shown here is derived from an EMBL/GenBank/DDBJ whole genome shotgun (WGS) entry which is preliminary data.</text>
</comment>
<evidence type="ECO:0000256" key="1">
    <source>
        <dbReference type="SAM" id="Phobius"/>
    </source>
</evidence>
<proteinExistence type="predicted"/>
<feature type="transmembrane region" description="Helical" evidence="1">
    <location>
        <begin position="58"/>
        <end position="89"/>
    </location>
</feature>
<feature type="transmembrane region" description="Helical" evidence="1">
    <location>
        <begin position="28"/>
        <end position="46"/>
    </location>
</feature>
<dbReference type="RefSeq" id="WP_227970904.1">
    <property type="nucleotide sequence ID" value="NZ_JACHGX010000014.1"/>
</dbReference>
<dbReference type="EMBL" id="JACHGX010000014">
    <property type="protein sequence ID" value="MBB6090963.1"/>
    <property type="molecule type" value="Genomic_DNA"/>
</dbReference>
<keyword evidence="1" id="KW-0472">Membrane</keyword>
<dbReference type="GeneID" id="68693118"/>
<gene>
    <name evidence="2" type="ORF">HNR49_002349</name>
</gene>
<protein>
    <submittedName>
        <fullName evidence="2">Uncharacterized protein</fullName>
    </submittedName>
</protein>
<evidence type="ECO:0000313" key="3">
    <source>
        <dbReference type="Proteomes" id="UP000642919"/>
    </source>
</evidence>
<dbReference type="Proteomes" id="UP000642919">
    <property type="component" value="Unassembled WGS sequence"/>
</dbReference>
<keyword evidence="1" id="KW-0812">Transmembrane</keyword>
<feature type="transmembrane region" description="Helical" evidence="1">
    <location>
        <begin position="114"/>
        <end position="135"/>
    </location>
</feature>
<keyword evidence="1" id="KW-1133">Transmembrane helix</keyword>
<evidence type="ECO:0000313" key="2">
    <source>
        <dbReference type="EMBL" id="MBB6090963.1"/>
    </source>
</evidence>
<name>A0A841HE51_HALSI</name>
<sequence>MDNEEMTDDGIPEFDLFQRRLREKSSRAIRVIQFDLIGLSIVGAIPQLSDSGNLEPNVYIYVGSIPLLLSFVLAIIAISIGSVPLAGLVRNSNQSDRQTALVADYRNRIKEISLIPAAALGNGATGIAILLIGVIDATSGVVPLFKGRLRIIFICAFICLCGGGFILGQFLAGTLPRQD</sequence>
<accession>A0A841HE51</accession>